<proteinExistence type="predicted"/>
<sequence length="47" mass="5659">MLDKELQQQTEKIASKDDFPITWYDRITLFISHTTKYLIPFIVLIMI</sequence>
<gene>
    <name evidence="1" type="ORF">METZ01_LOCUS112796</name>
</gene>
<evidence type="ECO:0000313" key="1">
    <source>
        <dbReference type="EMBL" id="SVA59942.1"/>
    </source>
</evidence>
<protein>
    <submittedName>
        <fullName evidence="1">Uncharacterized protein</fullName>
    </submittedName>
</protein>
<organism evidence="1">
    <name type="scientific">marine metagenome</name>
    <dbReference type="NCBI Taxonomy" id="408172"/>
    <lineage>
        <taxon>unclassified sequences</taxon>
        <taxon>metagenomes</taxon>
        <taxon>ecological metagenomes</taxon>
    </lineage>
</organism>
<dbReference type="EMBL" id="UINC01013975">
    <property type="protein sequence ID" value="SVA59942.1"/>
    <property type="molecule type" value="Genomic_DNA"/>
</dbReference>
<dbReference type="AlphaFoldDB" id="A0A381X5W4"/>
<name>A0A381X5W4_9ZZZZ</name>
<reference evidence="1" key="1">
    <citation type="submission" date="2018-05" db="EMBL/GenBank/DDBJ databases">
        <authorList>
            <person name="Lanie J.A."/>
            <person name="Ng W.-L."/>
            <person name="Kazmierczak K.M."/>
            <person name="Andrzejewski T.M."/>
            <person name="Davidsen T.M."/>
            <person name="Wayne K.J."/>
            <person name="Tettelin H."/>
            <person name="Glass J.I."/>
            <person name="Rusch D."/>
            <person name="Podicherti R."/>
            <person name="Tsui H.-C.T."/>
            <person name="Winkler M.E."/>
        </authorList>
    </citation>
    <scope>NUCLEOTIDE SEQUENCE</scope>
</reference>
<accession>A0A381X5W4</accession>